<dbReference type="Proteomes" id="UP000001402">
    <property type="component" value="Chromosome"/>
</dbReference>
<dbReference type="HOGENOM" id="CLU_2397673_0_0_5"/>
<protein>
    <submittedName>
        <fullName evidence="1">Uncharacterized protein</fullName>
    </submittedName>
</protein>
<evidence type="ECO:0000313" key="1">
    <source>
        <dbReference type="EMBL" id="ADU44098.1"/>
    </source>
</evidence>
<gene>
    <name evidence="1" type="ordered locus">Rpdx1_2507</name>
</gene>
<dbReference type="EMBL" id="CP002418">
    <property type="protein sequence ID" value="ADU44098.1"/>
    <property type="molecule type" value="Genomic_DNA"/>
</dbReference>
<proteinExistence type="predicted"/>
<dbReference type="KEGG" id="rpx:Rpdx1_2507"/>
<evidence type="ECO:0000313" key="2">
    <source>
        <dbReference type="Proteomes" id="UP000001402"/>
    </source>
</evidence>
<name>E6VFK6_RHOPX</name>
<sequence>MTAIIPFCADWLRNLKYRFHRRCVAPLMATCRVCGKSDEVAMYDPRGLWAYFVRRTWCPEHCPDHDYVYSPWDGHYCDNCGKEPEPEWFWDRD</sequence>
<reference evidence="1" key="1">
    <citation type="submission" date="2010-12" db="EMBL/GenBank/DDBJ databases">
        <title>Complete sequence of Rhodopseudomonas palustris DX-1.</title>
        <authorList>
            <consortium name="US DOE Joint Genome Institute"/>
            <person name="Lucas S."/>
            <person name="Copeland A."/>
            <person name="Lapidus A."/>
            <person name="Cheng J.-F."/>
            <person name="Goodwin L."/>
            <person name="Pitluck S."/>
            <person name="Misra M."/>
            <person name="Chertkov O."/>
            <person name="Detter J.C."/>
            <person name="Han C."/>
            <person name="Tapia R."/>
            <person name="Land M."/>
            <person name="Hauser L."/>
            <person name="Kyrpides N."/>
            <person name="Ivanova N."/>
            <person name="Ovchinnikova G."/>
            <person name="Logan B."/>
            <person name="Oda Y."/>
            <person name="Harwood C."/>
            <person name="Woyke T."/>
        </authorList>
    </citation>
    <scope>NUCLEOTIDE SEQUENCE [LARGE SCALE GENOMIC DNA]</scope>
    <source>
        <strain evidence="1">DX-1</strain>
    </source>
</reference>
<dbReference type="STRING" id="652103.Rpdx1_2507"/>
<organism evidence="1 2">
    <name type="scientific">Rhodopseudomonas palustris (strain DX-1)</name>
    <dbReference type="NCBI Taxonomy" id="652103"/>
    <lineage>
        <taxon>Bacteria</taxon>
        <taxon>Pseudomonadati</taxon>
        <taxon>Pseudomonadota</taxon>
        <taxon>Alphaproteobacteria</taxon>
        <taxon>Hyphomicrobiales</taxon>
        <taxon>Nitrobacteraceae</taxon>
        <taxon>Rhodopseudomonas</taxon>
    </lineage>
</organism>
<accession>E6VFK6</accession>
<dbReference type="AlphaFoldDB" id="E6VFK6"/>